<dbReference type="RefSeq" id="WP_379733626.1">
    <property type="nucleotide sequence ID" value="NZ_JBHRVV010000001.1"/>
</dbReference>
<gene>
    <name evidence="2" type="ORF">ACFOPH_03815</name>
</gene>
<protein>
    <recommendedName>
        <fullName evidence="4">DUF2059 domain-containing protein</fullName>
    </recommendedName>
</protein>
<feature type="chain" id="PRO_5045887943" description="DUF2059 domain-containing protein" evidence="1">
    <location>
        <begin position="26"/>
        <end position="183"/>
    </location>
</feature>
<dbReference type="Proteomes" id="UP001595665">
    <property type="component" value="Unassembled WGS sequence"/>
</dbReference>
<dbReference type="EMBL" id="JBHRVV010000001">
    <property type="protein sequence ID" value="MFC3457369.1"/>
    <property type="molecule type" value="Genomic_DNA"/>
</dbReference>
<evidence type="ECO:0000313" key="3">
    <source>
        <dbReference type="Proteomes" id="UP001595665"/>
    </source>
</evidence>
<reference evidence="3" key="1">
    <citation type="journal article" date="2019" name="Int. J. Syst. Evol. Microbiol.">
        <title>The Global Catalogue of Microorganisms (GCM) 10K type strain sequencing project: providing services to taxonomists for standard genome sequencing and annotation.</title>
        <authorList>
            <consortium name="The Broad Institute Genomics Platform"/>
            <consortium name="The Broad Institute Genome Sequencing Center for Infectious Disease"/>
            <person name="Wu L."/>
            <person name="Ma J."/>
        </authorList>
    </citation>
    <scope>NUCLEOTIDE SEQUENCE [LARGE SCALE GENOMIC DNA]</scope>
    <source>
        <strain evidence="3">CCM 7480</strain>
    </source>
</reference>
<organism evidence="2 3">
    <name type="scientific">Massilia haematophila</name>
    <dbReference type="NCBI Taxonomy" id="457923"/>
    <lineage>
        <taxon>Bacteria</taxon>
        <taxon>Pseudomonadati</taxon>
        <taxon>Pseudomonadota</taxon>
        <taxon>Betaproteobacteria</taxon>
        <taxon>Burkholderiales</taxon>
        <taxon>Oxalobacteraceae</taxon>
        <taxon>Telluria group</taxon>
        <taxon>Massilia</taxon>
    </lineage>
</organism>
<comment type="caution">
    <text evidence="2">The sequence shown here is derived from an EMBL/GenBank/DDBJ whole genome shotgun (WGS) entry which is preliminary data.</text>
</comment>
<evidence type="ECO:0008006" key="4">
    <source>
        <dbReference type="Google" id="ProtNLM"/>
    </source>
</evidence>
<accession>A0ABV7PDX1</accession>
<name>A0ABV7PDX1_9BURK</name>
<keyword evidence="3" id="KW-1185">Reference proteome</keyword>
<evidence type="ECO:0000313" key="2">
    <source>
        <dbReference type="EMBL" id="MFC3457369.1"/>
    </source>
</evidence>
<feature type="signal peptide" evidence="1">
    <location>
        <begin position="1"/>
        <end position="25"/>
    </location>
</feature>
<keyword evidence="1" id="KW-0732">Signal</keyword>
<evidence type="ECO:0000256" key="1">
    <source>
        <dbReference type="SAM" id="SignalP"/>
    </source>
</evidence>
<sequence>MKFVVQTAFGLSLLAAVPAAVPAFAASPAPTMQTGAISPAHVKAVQDLLGAMQFEFAMRGVAARTRYPSEAQRQAVFARLDKMPPAEIHRRLAPALTRFASADTAIEMTRFYGTSYGKKVIHSKYNSSAQIMMPGARATVPPEEKKERKRAAYVTASKELADAEPMFQREAFKLLQAISNEKR</sequence>
<proteinExistence type="predicted"/>